<evidence type="ECO:0000256" key="4">
    <source>
        <dbReference type="ARBA" id="ARBA00035204"/>
    </source>
</evidence>
<dbReference type="Proteomes" id="UP000177947">
    <property type="component" value="Unassembled WGS sequence"/>
</dbReference>
<keyword evidence="2 5" id="KW-0689">Ribosomal protein</keyword>
<evidence type="ECO:0000313" key="6">
    <source>
        <dbReference type="EMBL" id="OGD38422.1"/>
    </source>
</evidence>
<accession>A0A1F5C6F3</accession>
<gene>
    <name evidence="5" type="primary">rpmC</name>
    <name evidence="6" type="ORF">A2907_01295</name>
</gene>
<dbReference type="EMBL" id="MEYQ01000045">
    <property type="protein sequence ID" value="OGD38422.1"/>
    <property type="molecule type" value="Genomic_DNA"/>
</dbReference>
<dbReference type="InterPro" id="IPR036049">
    <property type="entry name" value="Ribosomal_uL29_sf"/>
</dbReference>
<keyword evidence="3 5" id="KW-0687">Ribonucleoprotein</keyword>
<name>A0A1F5C6F3_9BACT</name>
<dbReference type="Pfam" id="PF00831">
    <property type="entry name" value="Ribosomal_L29"/>
    <property type="match status" value="1"/>
</dbReference>
<protein>
    <recommendedName>
        <fullName evidence="4 5">Large ribosomal subunit protein uL29</fullName>
    </recommendedName>
</protein>
<dbReference type="GO" id="GO:0003735">
    <property type="term" value="F:structural constituent of ribosome"/>
    <property type="evidence" value="ECO:0007669"/>
    <property type="project" value="InterPro"/>
</dbReference>
<proteinExistence type="inferred from homology"/>
<dbReference type="HAMAP" id="MF_00374">
    <property type="entry name" value="Ribosomal_uL29"/>
    <property type="match status" value="1"/>
</dbReference>
<dbReference type="SUPFAM" id="SSF46561">
    <property type="entry name" value="Ribosomal protein L29 (L29p)"/>
    <property type="match status" value="1"/>
</dbReference>
<evidence type="ECO:0000256" key="1">
    <source>
        <dbReference type="ARBA" id="ARBA00009254"/>
    </source>
</evidence>
<dbReference type="InterPro" id="IPR001854">
    <property type="entry name" value="Ribosomal_uL29"/>
</dbReference>
<sequence>MTKEKELQDKNQEELIKILKEKQNRLLELRFGASVKNVKDTSEFQKIRKDIARILTIINKK</sequence>
<evidence type="ECO:0000256" key="3">
    <source>
        <dbReference type="ARBA" id="ARBA00023274"/>
    </source>
</evidence>
<dbReference type="NCBIfam" id="TIGR00012">
    <property type="entry name" value="L29"/>
    <property type="match status" value="1"/>
</dbReference>
<comment type="similarity">
    <text evidence="1 5">Belongs to the universal ribosomal protein uL29 family.</text>
</comment>
<dbReference type="Gene3D" id="1.10.287.310">
    <property type="match status" value="1"/>
</dbReference>
<evidence type="ECO:0000256" key="5">
    <source>
        <dbReference type="HAMAP-Rule" id="MF_00374"/>
    </source>
</evidence>
<dbReference type="AlphaFoldDB" id="A0A1F5C6F3"/>
<dbReference type="GO" id="GO:1990904">
    <property type="term" value="C:ribonucleoprotein complex"/>
    <property type="evidence" value="ECO:0007669"/>
    <property type="project" value="UniProtKB-KW"/>
</dbReference>
<organism evidence="6 7">
    <name type="scientific">Candidatus Azambacteria bacterium RIFCSPLOWO2_01_FULL_37_9</name>
    <dbReference type="NCBI Taxonomy" id="1797297"/>
    <lineage>
        <taxon>Bacteria</taxon>
        <taxon>Candidatus Azamiibacteriota</taxon>
    </lineage>
</organism>
<dbReference type="GO" id="GO:0005840">
    <property type="term" value="C:ribosome"/>
    <property type="evidence" value="ECO:0007669"/>
    <property type="project" value="UniProtKB-KW"/>
</dbReference>
<reference evidence="6 7" key="1">
    <citation type="journal article" date="2016" name="Nat. Commun.">
        <title>Thousands of microbial genomes shed light on interconnected biogeochemical processes in an aquifer system.</title>
        <authorList>
            <person name="Anantharaman K."/>
            <person name="Brown C.T."/>
            <person name="Hug L.A."/>
            <person name="Sharon I."/>
            <person name="Castelle C.J."/>
            <person name="Probst A.J."/>
            <person name="Thomas B.C."/>
            <person name="Singh A."/>
            <person name="Wilkins M.J."/>
            <person name="Karaoz U."/>
            <person name="Brodie E.L."/>
            <person name="Williams K.H."/>
            <person name="Hubbard S.S."/>
            <person name="Banfield J.F."/>
        </authorList>
    </citation>
    <scope>NUCLEOTIDE SEQUENCE [LARGE SCALE GENOMIC DNA]</scope>
</reference>
<comment type="caution">
    <text evidence="6">The sequence shown here is derived from an EMBL/GenBank/DDBJ whole genome shotgun (WGS) entry which is preliminary data.</text>
</comment>
<evidence type="ECO:0000313" key="7">
    <source>
        <dbReference type="Proteomes" id="UP000177947"/>
    </source>
</evidence>
<evidence type="ECO:0000256" key="2">
    <source>
        <dbReference type="ARBA" id="ARBA00022980"/>
    </source>
</evidence>
<dbReference type="GO" id="GO:0006412">
    <property type="term" value="P:translation"/>
    <property type="evidence" value="ECO:0007669"/>
    <property type="project" value="UniProtKB-UniRule"/>
</dbReference>